<comment type="caution">
    <text evidence="4">The sequence shown here is derived from an EMBL/GenBank/DDBJ whole genome shotgun (WGS) entry which is preliminary data.</text>
</comment>
<dbReference type="SUPFAM" id="SSF51735">
    <property type="entry name" value="NAD(P)-binding Rossmann-fold domains"/>
    <property type="match status" value="1"/>
</dbReference>
<organism evidence="4 6">
    <name type="scientific">Mycolicibacterium diernhoferi</name>
    <dbReference type="NCBI Taxonomy" id="1801"/>
    <lineage>
        <taxon>Bacteria</taxon>
        <taxon>Bacillati</taxon>
        <taxon>Actinomycetota</taxon>
        <taxon>Actinomycetes</taxon>
        <taxon>Mycobacteriales</taxon>
        <taxon>Mycobacteriaceae</taxon>
        <taxon>Mycolicibacterium</taxon>
    </lineage>
</organism>
<keyword evidence="7" id="KW-1185">Reference proteome</keyword>
<reference evidence="5 7" key="2">
    <citation type="submission" date="2017-10" db="EMBL/GenBank/DDBJ databases">
        <title>The new phylogeny of genus Mycobacterium.</title>
        <authorList>
            <person name="Tortoli E."/>
            <person name="Trovato A."/>
            <person name="Cirillo D.M."/>
        </authorList>
    </citation>
    <scope>NUCLEOTIDE SEQUENCE [LARGE SCALE GENOMIC DNA]</scope>
    <source>
        <strain evidence="5 7">IP141170001</strain>
    </source>
</reference>
<dbReference type="InterPro" id="IPR002347">
    <property type="entry name" value="SDR_fam"/>
</dbReference>
<accession>A0A1Q4HJM8</accession>
<evidence type="ECO:0000256" key="2">
    <source>
        <dbReference type="ARBA" id="ARBA00023002"/>
    </source>
</evidence>
<comment type="similarity">
    <text evidence="1 3">Belongs to the short-chain dehydrogenases/reductases (SDR) family.</text>
</comment>
<dbReference type="STRING" id="1801.BRW64_05720"/>
<evidence type="ECO:0000313" key="4">
    <source>
        <dbReference type="EMBL" id="OPE53513.1"/>
    </source>
</evidence>
<dbReference type="Proteomes" id="UP000220340">
    <property type="component" value="Unassembled WGS sequence"/>
</dbReference>
<dbReference type="AlphaFoldDB" id="A0A1Q4HJM8"/>
<dbReference type="NCBIfam" id="NF006119">
    <property type="entry name" value="PRK08264.1-5"/>
    <property type="match status" value="1"/>
</dbReference>
<dbReference type="Pfam" id="PF00106">
    <property type="entry name" value="adh_short"/>
    <property type="match status" value="1"/>
</dbReference>
<dbReference type="PANTHER" id="PTHR43391:SF91">
    <property type="entry name" value="OS04G0390700 PROTEIN"/>
    <property type="match status" value="1"/>
</dbReference>
<reference evidence="4 6" key="1">
    <citation type="submission" date="2016-09" db="EMBL/GenBank/DDBJ databases">
        <title>genome sequences of unsequenced Mycobacteria.</title>
        <authorList>
            <person name="Greninger A.L."/>
            <person name="Jerome K.R."/>
            <person name="Mcnair B."/>
            <person name="Wallis C."/>
            <person name="Fang F."/>
        </authorList>
    </citation>
    <scope>NUCLEOTIDE SEQUENCE [LARGE SCALE GENOMIC DNA]</scope>
    <source>
        <strain evidence="4 6">BM1</strain>
    </source>
</reference>
<gene>
    <name evidence="4" type="ORF">BV510_15225</name>
    <name evidence="5" type="ORF">CRI78_25355</name>
</gene>
<dbReference type="GO" id="GO:0005829">
    <property type="term" value="C:cytosol"/>
    <property type="evidence" value="ECO:0007669"/>
    <property type="project" value="TreeGrafter"/>
</dbReference>
<dbReference type="PRINTS" id="PR00080">
    <property type="entry name" value="SDRFAMILY"/>
</dbReference>
<keyword evidence="2" id="KW-0560">Oxidoreductase</keyword>
<dbReference type="EMBL" id="PDCR01000045">
    <property type="protein sequence ID" value="PEG51682.1"/>
    <property type="molecule type" value="Genomic_DNA"/>
</dbReference>
<protein>
    <submittedName>
        <fullName evidence="4">Short-chain dehydrogenase</fullName>
    </submittedName>
</protein>
<dbReference type="Proteomes" id="UP000191039">
    <property type="component" value="Unassembled WGS sequence"/>
</dbReference>
<dbReference type="GO" id="GO:0016491">
    <property type="term" value="F:oxidoreductase activity"/>
    <property type="evidence" value="ECO:0007669"/>
    <property type="project" value="UniProtKB-KW"/>
</dbReference>
<evidence type="ECO:0000256" key="1">
    <source>
        <dbReference type="ARBA" id="ARBA00006484"/>
    </source>
</evidence>
<dbReference type="PRINTS" id="PR00081">
    <property type="entry name" value="GDHRDH"/>
</dbReference>
<dbReference type="OrthoDB" id="3212478at2"/>
<evidence type="ECO:0000313" key="5">
    <source>
        <dbReference type="EMBL" id="PEG51682.1"/>
    </source>
</evidence>
<dbReference type="RefSeq" id="WP_073855146.1">
    <property type="nucleotide sequence ID" value="NZ_BAAATC010000019.1"/>
</dbReference>
<dbReference type="EMBL" id="MIJD01000152">
    <property type="protein sequence ID" value="OPE53513.1"/>
    <property type="molecule type" value="Genomic_DNA"/>
</dbReference>
<evidence type="ECO:0000313" key="6">
    <source>
        <dbReference type="Proteomes" id="UP000191039"/>
    </source>
</evidence>
<name>A0A1Q4HJM8_9MYCO</name>
<dbReference type="Gene3D" id="3.40.50.720">
    <property type="entry name" value="NAD(P)-binding Rossmann-like Domain"/>
    <property type="match status" value="1"/>
</dbReference>
<dbReference type="InterPro" id="IPR036291">
    <property type="entry name" value="NAD(P)-bd_dom_sf"/>
</dbReference>
<evidence type="ECO:0000256" key="3">
    <source>
        <dbReference type="RuleBase" id="RU000363"/>
    </source>
</evidence>
<evidence type="ECO:0000313" key="7">
    <source>
        <dbReference type="Proteomes" id="UP000220340"/>
    </source>
</evidence>
<dbReference type="PANTHER" id="PTHR43391">
    <property type="entry name" value="RETINOL DEHYDROGENASE-RELATED"/>
    <property type="match status" value="1"/>
</dbReference>
<sequence>MKIEGSVALVTGASRGLGRHFVEQLLSRGAAKVYAAARHPDGITLDGVIPLRIDLTDQASIDAAAEAAGDITLLVNNAGVFTPGGVLSAPMADIRADMDTNYYGTLAVTRAFAPHLIANAPAAILNVLSVLAWLHPSGFGAYAAAKAAVWAQTDVVREELASHGVDVTALHVGFMDTDMTANIDAPKEDPGVVAALALDGVEHRLTEVLADERSRDVKSQLSLDRGAVTSTAPAP</sequence>
<proteinExistence type="inferred from homology"/>